<sequence length="121" mass="13166">MNLHTGGGSGGLTPPPVVVDTVAMVVVWLDQKFAQGNLVLYVAFGSQAEISSTQLTQLKEIAGGLEESKVILLWVVRKSGTELGEKFEDRIKEIVDSSTQLPFVLAGIKETCRRIRISYTC</sequence>
<protein>
    <submittedName>
        <fullName evidence="1">Glycosyltransferase</fullName>
    </submittedName>
</protein>
<dbReference type="EMBL" id="JBFOLJ010000012">
    <property type="protein sequence ID" value="KAL2488128.1"/>
    <property type="molecule type" value="Genomic_DNA"/>
</dbReference>
<evidence type="ECO:0000313" key="1">
    <source>
        <dbReference type="EMBL" id="KAL2488128.1"/>
    </source>
</evidence>
<dbReference type="Proteomes" id="UP001604277">
    <property type="component" value="Unassembled WGS sequence"/>
</dbReference>
<name>A0ABD1RIE1_9LAMI</name>
<proteinExistence type="predicted"/>
<keyword evidence="2" id="KW-1185">Reference proteome</keyword>
<dbReference type="PANTHER" id="PTHR48045:SF34">
    <property type="entry name" value="ISOFLAVONE 7-O-GLUCOSYLTRANSFERASE 1-LIKE"/>
    <property type="match status" value="1"/>
</dbReference>
<dbReference type="Gene3D" id="3.40.50.2000">
    <property type="entry name" value="Glycogen Phosphorylase B"/>
    <property type="match status" value="1"/>
</dbReference>
<gene>
    <name evidence="1" type="ORF">Fot_41420</name>
</gene>
<organism evidence="1 2">
    <name type="scientific">Forsythia ovata</name>
    <dbReference type="NCBI Taxonomy" id="205694"/>
    <lineage>
        <taxon>Eukaryota</taxon>
        <taxon>Viridiplantae</taxon>
        <taxon>Streptophyta</taxon>
        <taxon>Embryophyta</taxon>
        <taxon>Tracheophyta</taxon>
        <taxon>Spermatophyta</taxon>
        <taxon>Magnoliopsida</taxon>
        <taxon>eudicotyledons</taxon>
        <taxon>Gunneridae</taxon>
        <taxon>Pentapetalae</taxon>
        <taxon>asterids</taxon>
        <taxon>lamiids</taxon>
        <taxon>Lamiales</taxon>
        <taxon>Oleaceae</taxon>
        <taxon>Forsythieae</taxon>
        <taxon>Forsythia</taxon>
    </lineage>
</organism>
<accession>A0ABD1RIE1</accession>
<dbReference type="PANTHER" id="PTHR48045">
    <property type="entry name" value="UDP-GLYCOSYLTRANSFERASE 72B1"/>
    <property type="match status" value="1"/>
</dbReference>
<dbReference type="AlphaFoldDB" id="A0ABD1RIE1"/>
<dbReference type="SUPFAM" id="SSF53756">
    <property type="entry name" value="UDP-Glycosyltransferase/glycogen phosphorylase"/>
    <property type="match status" value="1"/>
</dbReference>
<comment type="caution">
    <text evidence="1">The sequence shown here is derived from an EMBL/GenBank/DDBJ whole genome shotgun (WGS) entry which is preliminary data.</text>
</comment>
<reference evidence="2" key="1">
    <citation type="submission" date="2024-07" db="EMBL/GenBank/DDBJ databases">
        <title>Two chromosome-level genome assemblies of Korean endemic species Abeliophyllum distichum and Forsythia ovata (Oleaceae).</title>
        <authorList>
            <person name="Jang H."/>
        </authorList>
    </citation>
    <scope>NUCLEOTIDE SEQUENCE [LARGE SCALE GENOMIC DNA]</scope>
</reference>
<evidence type="ECO:0000313" key="2">
    <source>
        <dbReference type="Proteomes" id="UP001604277"/>
    </source>
</evidence>